<evidence type="ECO:0000256" key="6">
    <source>
        <dbReference type="ARBA" id="ARBA00022917"/>
    </source>
</evidence>
<feature type="domain" description="Methionyl/Leucyl tRNA synthetase" evidence="12">
    <location>
        <begin position="57"/>
        <end position="162"/>
    </location>
</feature>
<dbReference type="SUPFAM" id="SSF52374">
    <property type="entry name" value="Nucleotidylyl transferase"/>
    <property type="match status" value="1"/>
</dbReference>
<feature type="binding site" evidence="9">
    <location>
        <position position="715"/>
    </location>
    <ligand>
        <name>ATP</name>
        <dbReference type="ChEBI" id="CHEBI:30616"/>
    </ligand>
</feature>
<keyword evidence="7 9" id="KW-0030">Aminoacyl-tRNA synthetase</keyword>
<dbReference type="SUPFAM" id="SSF47323">
    <property type="entry name" value="Anticodon-binding domain of a subclass of class I aminoacyl-tRNA synthetases"/>
    <property type="match status" value="1"/>
</dbReference>
<dbReference type="Gene3D" id="3.40.50.620">
    <property type="entry name" value="HUPs"/>
    <property type="match status" value="3"/>
</dbReference>
<keyword evidence="5 9" id="KW-0067">ATP-binding</keyword>
<dbReference type="InterPro" id="IPR002302">
    <property type="entry name" value="Leu-tRNA-ligase"/>
</dbReference>
<dbReference type="GO" id="GO:0004823">
    <property type="term" value="F:leucine-tRNA ligase activity"/>
    <property type="evidence" value="ECO:0007669"/>
    <property type="project" value="UniProtKB-UniRule"/>
</dbReference>
<comment type="caution">
    <text evidence="14">The sequence shown here is derived from an EMBL/GenBank/DDBJ whole genome shotgun (WGS) entry which is preliminary data.</text>
</comment>
<organism evidence="14 15">
    <name type="scientific">Corynebacterium pilbarense</name>
    <dbReference type="NCBI Taxonomy" id="1288393"/>
    <lineage>
        <taxon>Bacteria</taxon>
        <taxon>Bacillati</taxon>
        <taxon>Actinomycetota</taxon>
        <taxon>Actinomycetes</taxon>
        <taxon>Mycobacteriales</taxon>
        <taxon>Corynebacteriaceae</taxon>
        <taxon>Corynebacterium</taxon>
    </lineage>
</organism>
<comment type="caution">
    <text evidence="9">Lacks conserved residue(s) required for the propagation of feature annotation.</text>
</comment>
<dbReference type="Pfam" id="PF09334">
    <property type="entry name" value="tRNA-synt_1g"/>
    <property type="match status" value="1"/>
</dbReference>
<dbReference type="FunFam" id="3.90.740.10:FF:000017">
    <property type="entry name" value="Leucine--tRNA ligase"/>
    <property type="match status" value="1"/>
</dbReference>
<dbReference type="InterPro" id="IPR014729">
    <property type="entry name" value="Rossmann-like_a/b/a_fold"/>
</dbReference>
<dbReference type="FunFam" id="1.10.730.10:FF:000011">
    <property type="entry name" value="Leucine--tRNA ligase chloroplastic/mitochondrial"/>
    <property type="match status" value="1"/>
</dbReference>
<evidence type="ECO:0000256" key="10">
    <source>
        <dbReference type="RuleBase" id="RU363039"/>
    </source>
</evidence>
<dbReference type="InterPro" id="IPR001412">
    <property type="entry name" value="aa-tRNA-synth_I_CS"/>
</dbReference>
<dbReference type="Pfam" id="PF08264">
    <property type="entry name" value="Anticodon_1"/>
    <property type="match status" value="1"/>
</dbReference>
<dbReference type="SUPFAM" id="SSF50677">
    <property type="entry name" value="ValRS/IleRS/LeuRS editing domain"/>
    <property type="match status" value="1"/>
</dbReference>
<reference evidence="14" key="1">
    <citation type="submission" date="2022-08" db="EMBL/GenBank/DDBJ databases">
        <title>Corynebacterium sp. nov., isolated from clinical breast specimens.</title>
        <authorList>
            <person name="Zhang T."/>
        </authorList>
    </citation>
    <scope>NUCLEOTIDE SEQUENCE</scope>
    <source>
        <strain evidence="14">CCUG 57942</strain>
    </source>
</reference>
<dbReference type="FunFam" id="3.40.50.620:FF:000060">
    <property type="entry name" value="Leucine--tRNA ligase"/>
    <property type="match status" value="1"/>
</dbReference>
<dbReference type="GO" id="GO:0002161">
    <property type="term" value="F:aminoacyl-tRNA deacylase activity"/>
    <property type="evidence" value="ECO:0007669"/>
    <property type="project" value="InterPro"/>
</dbReference>
<dbReference type="InterPro" id="IPR015413">
    <property type="entry name" value="Methionyl/Leucyl_tRNA_Synth"/>
</dbReference>
<evidence type="ECO:0000256" key="4">
    <source>
        <dbReference type="ARBA" id="ARBA00022741"/>
    </source>
</evidence>
<evidence type="ECO:0000256" key="1">
    <source>
        <dbReference type="ARBA" id="ARBA00005594"/>
    </source>
</evidence>
<dbReference type="RefSeq" id="WP_269028238.1">
    <property type="nucleotide sequence ID" value="NZ_BAABDP010000019.1"/>
</dbReference>
<evidence type="ECO:0000256" key="3">
    <source>
        <dbReference type="ARBA" id="ARBA00022598"/>
    </source>
</evidence>
<comment type="catalytic activity">
    <reaction evidence="8 9">
        <text>tRNA(Leu) + L-leucine + ATP = L-leucyl-tRNA(Leu) + AMP + diphosphate</text>
        <dbReference type="Rhea" id="RHEA:11688"/>
        <dbReference type="Rhea" id="RHEA-COMP:9613"/>
        <dbReference type="Rhea" id="RHEA-COMP:9622"/>
        <dbReference type="ChEBI" id="CHEBI:30616"/>
        <dbReference type="ChEBI" id="CHEBI:33019"/>
        <dbReference type="ChEBI" id="CHEBI:57427"/>
        <dbReference type="ChEBI" id="CHEBI:78442"/>
        <dbReference type="ChEBI" id="CHEBI:78494"/>
        <dbReference type="ChEBI" id="CHEBI:456215"/>
        <dbReference type="EC" id="6.1.1.4"/>
    </reaction>
</comment>
<dbReference type="FunFam" id="3.40.50.620:FF:000056">
    <property type="entry name" value="Leucine--tRNA ligase"/>
    <property type="match status" value="1"/>
</dbReference>
<evidence type="ECO:0000259" key="13">
    <source>
        <dbReference type="Pfam" id="PF13603"/>
    </source>
</evidence>
<dbReference type="GO" id="GO:0005524">
    <property type="term" value="F:ATP binding"/>
    <property type="evidence" value="ECO:0007669"/>
    <property type="project" value="UniProtKB-UniRule"/>
</dbReference>
<dbReference type="NCBIfam" id="TIGR00396">
    <property type="entry name" value="leuS_bact"/>
    <property type="match status" value="1"/>
</dbReference>
<dbReference type="AlphaFoldDB" id="A0A9Q4IIS8"/>
<dbReference type="EMBL" id="JANRML010000013">
    <property type="protein sequence ID" value="MCZ2221598.1"/>
    <property type="molecule type" value="Genomic_DNA"/>
</dbReference>
<dbReference type="InterPro" id="IPR009008">
    <property type="entry name" value="Val/Leu/Ile-tRNA-synth_edit"/>
</dbReference>
<comment type="subcellular location">
    <subcellularLocation>
        <location evidence="9">Cytoplasm</location>
    </subcellularLocation>
</comment>
<gene>
    <name evidence="9 14" type="primary">leuS</name>
    <name evidence="14" type="ORF">NUW87_09470</name>
</gene>
<dbReference type="PROSITE" id="PS00178">
    <property type="entry name" value="AA_TRNA_LIGASE_I"/>
    <property type="match status" value="1"/>
</dbReference>
<keyword evidence="3 9" id="KW-0436">Ligase</keyword>
<accession>A0A9Q4IIS8</accession>
<evidence type="ECO:0000313" key="14">
    <source>
        <dbReference type="EMBL" id="MCZ2221598.1"/>
    </source>
</evidence>
<dbReference type="InterPro" id="IPR025709">
    <property type="entry name" value="Leu_tRNA-synth_edit"/>
</dbReference>
<keyword evidence="15" id="KW-1185">Reference proteome</keyword>
<dbReference type="PRINTS" id="PR00985">
    <property type="entry name" value="TRNASYNTHLEU"/>
</dbReference>
<dbReference type="GO" id="GO:0005829">
    <property type="term" value="C:cytosol"/>
    <property type="evidence" value="ECO:0007669"/>
    <property type="project" value="TreeGrafter"/>
</dbReference>
<dbReference type="GO" id="GO:0006429">
    <property type="term" value="P:leucyl-tRNA aminoacylation"/>
    <property type="evidence" value="ECO:0007669"/>
    <property type="project" value="UniProtKB-UniRule"/>
</dbReference>
<proteinExistence type="inferred from homology"/>
<feature type="domain" description="Methionyl/Valyl/Leucyl/Isoleucyl-tRNA synthetase anticodon-binding" evidence="11">
    <location>
        <begin position="790"/>
        <end position="903"/>
    </location>
</feature>
<dbReference type="Gene3D" id="1.10.730.10">
    <property type="entry name" value="Isoleucyl-tRNA Synthetase, Domain 1"/>
    <property type="match status" value="2"/>
</dbReference>
<keyword evidence="4 9" id="KW-0547">Nucleotide-binding</keyword>
<keyword evidence="2 9" id="KW-0963">Cytoplasm</keyword>
<dbReference type="Pfam" id="PF13603">
    <property type="entry name" value="tRNA-synt_1_2"/>
    <property type="match status" value="1"/>
</dbReference>
<evidence type="ECO:0000256" key="8">
    <source>
        <dbReference type="ARBA" id="ARBA00047469"/>
    </source>
</evidence>
<dbReference type="InterPro" id="IPR013155">
    <property type="entry name" value="M/V/L/I-tRNA-synth_anticd-bd"/>
</dbReference>
<evidence type="ECO:0000259" key="11">
    <source>
        <dbReference type="Pfam" id="PF08264"/>
    </source>
</evidence>
<feature type="domain" description="Leucyl-tRNA synthetase editing" evidence="13">
    <location>
        <begin position="285"/>
        <end position="465"/>
    </location>
</feature>
<dbReference type="FunFam" id="3.40.50.620:FF:000087">
    <property type="entry name" value="Leucine--tRNA ligase"/>
    <property type="match status" value="1"/>
</dbReference>
<evidence type="ECO:0000256" key="9">
    <source>
        <dbReference type="HAMAP-Rule" id="MF_00049"/>
    </source>
</evidence>
<evidence type="ECO:0000256" key="5">
    <source>
        <dbReference type="ARBA" id="ARBA00022840"/>
    </source>
</evidence>
<evidence type="ECO:0000259" key="12">
    <source>
        <dbReference type="Pfam" id="PF09334"/>
    </source>
</evidence>
<dbReference type="HAMAP" id="MF_00049_B">
    <property type="entry name" value="Leu_tRNA_synth_B"/>
    <property type="match status" value="1"/>
</dbReference>
<comment type="similarity">
    <text evidence="1 9 10">Belongs to the class-I aminoacyl-tRNA synthetase family.</text>
</comment>
<feature type="short sequence motif" description="'KMSKS' region" evidence="9">
    <location>
        <begin position="712"/>
        <end position="716"/>
    </location>
</feature>
<protein>
    <recommendedName>
        <fullName evidence="9">Leucine--tRNA ligase</fullName>
        <ecNumber evidence="9">6.1.1.4</ecNumber>
    </recommendedName>
    <alternativeName>
        <fullName evidence="9">Leucyl-tRNA synthetase</fullName>
        <shortName evidence="9">LeuRS</shortName>
    </alternativeName>
</protein>
<keyword evidence="6 9" id="KW-0648">Protein biosynthesis</keyword>
<evidence type="ECO:0000256" key="2">
    <source>
        <dbReference type="ARBA" id="ARBA00022490"/>
    </source>
</evidence>
<name>A0A9Q4IIS8_9CORY</name>
<sequence>MTEATPHRYTAELANTIEQKWQAHWREHGTFNAPNPVGDLATGEELPKDKLNVQDMFPYPSGAGLHVGHPLGYIATDVYARYNRMLGKNVLHTLGYDAFGLPAEQYAIQTGTHPRTTTEANIKNMTRQLDQLGLGHDRRRAVATTDPEFYKWTQWIFLQIYNAWFDEEQQKARPIEDLVRDLMSGARTTKDGRNFRDLTTEEKHKAIDEFRLVYLSDSMVNWCPGLGTVLANEEVTAEGRSERGNYPVFRKRLRQWMMRITDYSDRLLDDLDLLDWPEKVKSMQRNWIGRSRGADVVFESPAGDITVFTTRPDTLFGASYVVLAPEHELVDELVTASYPADVDSRWTGGADTPREAVDNYLRSIAAKSDVERQENKEKTGVFLGSYAVNPVSGEEVPIFIADYVLTGYGTGAIMAVPAHDERDYEFASVFGLPITPVLDGDVSEEAFTGDAAHINSANEDGLDLNGLGKGEAIEKAVLWLVDRQKGSEKIQYKLRDWLFARQRYWGEPFPIVYDENGQAHGLPEDMLPVELPQVEDYNPVAFDPEDADSEPAPPLAKATDWVEVELDLGHGTQKYWRDTNVMPQWAGSSWYQLRYIDPTNADAFVDIENERYWTGPHPDEHGANDPGGVDLYVGGVEHAVLHLLYARFWHKVLFDLGFVTSQEPYRRLYNQGYIQAYAYTDSRGVYVPAAEVEEKDGKFFYNGAEVNREYGKMGKSLKNAVAPDDVVRDFGADTLRVYEMSMGPLDTSRPWATKDVVGAHRFLQRLWRLVVSEASGEVSVVDASLTEDDLKALHRTIVGVRDDYEHLRDNTVAAKLIEYVNYLTKTYPNGAPRDAVEPLVQMVSPLAPHIAEELWSVLGHSETITFEPFPEFDEQWLVDDTVEVPVQINGKVKARIDVAADATKDDLEAAALADERVADLVAGKNVVKVIAIPGRMVNLVVK</sequence>
<dbReference type="CDD" id="cd07958">
    <property type="entry name" value="Anticodon_Ia_Leu_BEm"/>
    <property type="match status" value="1"/>
</dbReference>
<dbReference type="PANTHER" id="PTHR43740:SF2">
    <property type="entry name" value="LEUCINE--TRNA LIGASE, MITOCHONDRIAL"/>
    <property type="match status" value="1"/>
</dbReference>
<dbReference type="InterPro" id="IPR009080">
    <property type="entry name" value="tRNAsynth_Ia_anticodon-bd"/>
</dbReference>
<dbReference type="EC" id="6.1.1.4" evidence="9"/>
<dbReference type="Proteomes" id="UP001071110">
    <property type="component" value="Unassembled WGS sequence"/>
</dbReference>
<evidence type="ECO:0000313" key="15">
    <source>
        <dbReference type="Proteomes" id="UP001071110"/>
    </source>
</evidence>
<evidence type="ECO:0000256" key="7">
    <source>
        <dbReference type="ARBA" id="ARBA00023146"/>
    </source>
</evidence>
<dbReference type="PANTHER" id="PTHR43740">
    <property type="entry name" value="LEUCYL-TRNA SYNTHETASE"/>
    <property type="match status" value="1"/>
</dbReference>